<gene>
    <name evidence="1" type="ORF">CDAR_550861</name>
</gene>
<name>A0AAV4QPJ7_9ARAC</name>
<accession>A0AAV4QPJ7</accession>
<evidence type="ECO:0000313" key="1">
    <source>
        <dbReference type="EMBL" id="GIY10092.1"/>
    </source>
</evidence>
<proteinExistence type="predicted"/>
<organism evidence="1 2">
    <name type="scientific">Caerostris darwini</name>
    <dbReference type="NCBI Taxonomy" id="1538125"/>
    <lineage>
        <taxon>Eukaryota</taxon>
        <taxon>Metazoa</taxon>
        <taxon>Ecdysozoa</taxon>
        <taxon>Arthropoda</taxon>
        <taxon>Chelicerata</taxon>
        <taxon>Arachnida</taxon>
        <taxon>Araneae</taxon>
        <taxon>Araneomorphae</taxon>
        <taxon>Entelegynae</taxon>
        <taxon>Araneoidea</taxon>
        <taxon>Araneidae</taxon>
        <taxon>Caerostris</taxon>
    </lineage>
</organism>
<dbReference type="EMBL" id="BPLQ01004710">
    <property type="protein sequence ID" value="GIY10092.1"/>
    <property type="molecule type" value="Genomic_DNA"/>
</dbReference>
<keyword evidence="2" id="KW-1185">Reference proteome</keyword>
<evidence type="ECO:0000313" key="2">
    <source>
        <dbReference type="Proteomes" id="UP001054837"/>
    </source>
</evidence>
<sequence>MPGSPQQAPYMNRSATATSNSITASWNYPLQNTVSDCSLFTDSNGNFVRDMFDSQRIASSSSSTGMVNPSCQMNFGVGSSSTYNHRTASTVYGYDYSRF</sequence>
<dbReference type="AlphaFoldDB" id="A0AAV4QPJ7"/>
<protein>
    <submittedName>
        <fullName evidence="1">Uncharacterized protein</fullName>
    </submittedName>
</protein>
<dbReference type="Proteomes" id="UP001054837">
    <property type="component" value="Unassembled WGS sequence"/>
</dbReference>
<comment type="caution">
    <text evidence="1">The sequence shown here is derived from an EMBL/GenBank/DDBJ whole genome shotgun (WGS) entry which is preliminary data.</text>
</comment>
<reference evidence="1 2" key="1">
    <citation type="submission" date="2021-06" db="EMBL/GenBank/DDBJ databases">
        <title>Caerostris darwini draft genome.</title>
        <authorList>
            <person name="Kono N."/>
            <person name="Arakawa K."/>
        </authorList>
    </citation>
    <scope>NUCLEOTIDE SEQUENCE [LARGE SCALE GENOMIC DNA]</scope>
</reference>